<dbReference type="EMBL" id="UINC01217066">
    <property type="protein sequence ID" value="SVE43505.1"/>
    <property type="molecule type" value="Genomic_DNA"/>
</dbReference>
<evidence type="ECO:0000313" key="3">
    <source>
        <dbReference type="EMBL" id="SVE43505.1"/>
    </source>
</evidence>
<keyword evidence="2" id="KW-0472">Membrane</keyword>
<evidence type="ECO:0000256" key="2">
    <source>
        <dbReference type="SAM" id="Phobius"/>
    </source>
</evidence>
<protein>
    <submittedName>
        <fullName evidence="3">Uncharacterized protein</fullName>
    </submittedName>
</protein>
<proteinExistence type="predicted"/>
<gene>
    <name evidence="3" type="ORF">METZ01_LOCUS496359</name>
</gene>
<sequence>FNETPYYYEERGKIINMWGLISAGIFFFLGYIGAFDGPPSGEIYWTLHTDFTPDYYTVYNTKIQLKGNPQSFDYKKVEKGKLSPTHFKEYDSGILQVLRNGLSKWKILKELIAKYEQKLNYNEIDNWEYQELYRLGAPKGEFETTLQYNDRLKKEELTRRSIEAEYQQKRALKKDKYERARTKLYRNIENITAEIKFERSYEFSMSKYDADRQKYSFMIPSLRERKELVVPIDEA</sequence>
<keyword evidence="2" id="KW-0812">Transmembrane</keyword>
<feature type="transmembrane region" description="Helical" evidence="2">
    <location>
        <begin position="15"/>
        <end position="35"/>
    </location>
</feature>
<feature type="coiled-coil region" evidence="1">
    <location>
        <begin position="152"/>
        <end position="194"/>
    </location>
</feature>
<keyword evidence="2" id="KW-1133">Transmembrane helix</keyword>
<keyword evidence="1" id="KW-0175">Coiled coil</keyword>
<feature type="non-terminal residue" evidence="3">
    <location>
        <position position="1"/>
    </location>
</feature>
<name>A0A383DGX9_9ZZZZ</name>
<organism evidence="3">
    <name type="scientific">marine metagenome</name>
    <dbReference type="NCBI Taxonomy" id="408172"/>
    <lineage>
        <taxon>unclassified sequences</taxon>
        <taxon>metagenomes</taxon>
        <taxon>ecological metagenomes</taxon>
    </lineage>
</organism>
<accession>A0A383DGX9</accession>
<evidence type="ECO:0000256" key="1">
    <source>
        <dbReference type="SAM" id="Coils"/>
    </source>
</evidence>
<dbReference type="AlphaFoldDB" id="A0A383DGX9"/>
<feature type="non-terminal residue" evidence="3">
    <location>
        <position position="235"/>
    </location>
</feature>
<reference evidence="3" key="1">
    <citation type="submission" date="2018-05" db="EMBL/GenBank/DDBJ databases">
        <authorList>
            <person name="Lanie J.A."/>
            <person name="Ng W.-L."/>
            <person name="Kazmierczak K.M."/>
            <person name="Andrzejewski T.M."/>
            <person name="Davidsen T.M."/>
            <person name="Wayne K.J."/>
            <person name="Tettelin H."/>
            <person name="Glass J.I."/>
            <person name="Rusch D."/>
            <person name="Podicherti R."/>
            <person name="Tsui H.-C.T."/>
            <person name="Winkler M.E."/>
        </authorList>
    </citation>
    <scope>NUCLEOTIDE SEQUENCE</scope>
</reference>